<feature type="region of interest" description="Disordered" evidence="1">
    <location>
        <begin position="84"/>
        <end position="116"/>
    </location>
</feature>
<reference evidence="3" key="1">
    <citation type="journal article" date="2019" name="Int. J. Syst. Evol. Microbiol.">
        <title>The Global Catalogue of Microorganisms (GCM) 10K type strain sequencing project: providing services to taxonomists for standard genome sequencing and annotation.</title>
        <authorList>
            <consortium name="The Broad Institute Genomics Platform"/>
            <consortium name="The Broad Institute Genome Sequencing Center for Infectious Disease"/>
            <person name="Wu L."/>
            <person name="Ma J."/>
        </authorList>
    </citation>
    <scope>NUCLEOTIDE SEQUENCE [LARGE SCALE GENOMIC DNA]</scope>
    <source>
        <strain evidence="3">CCUG 63369</strain>
    </source>
</reference>
<sequence>VPAEAAGGTDLLGAEVSAGTRTGAELAAAGRRRFAAWGLTSDDRVAIITSAPDSPAALGSQLDLLLGPLAGALPLVLLPGGDSASLQPRLDMERATATAGARPGTPAPADPLKPLT</sequence>
<name>A0ABW3BGS4_9ACTN</name>
<evidence type="ECO:0000313" key="3">
    <source>
        <dbReference type="Proteomes" id="UP001596956"/>
    </source>
</evidence>
<comment type="caution">
    <text evidence="2">The sequence shown here is derived from an EMBL/GenBank/DDBJ whole genome shotgun (WGS) entry which is preliminary data.</text>
</comment>
<dbReference type="EMBL" id="JBHTHR010000514">
    <property type="protein sequence ID" value="MFD0802563.1"/>
    <property type="molecule type" value="Genomic_DNA"/>
</dbReference>
<evidence type="ECO:0000256" key="1">
    <source>
        <dbReference type="SAM" id="MobiDB-lite"/>
    </source>
</evidence>
<dbReference type="Proteomes" id="UP001596956">
    <property type="component" value="Unassembled WGS sequence"/>
</dbReference>
<proteinExistence type="predicted"/>
<protein>
    <submittedName>
        <fullName evidence="2">TIGR03089 family protein</fullName>
    </submittedName>
</protein>
<feature type="non-terminal residue" evidence="2">
    <location>
        <position position="1"/>
    </location>
</feature>
<accession>A0ABW3BGS4</accession>
<organism evidence="2 3">
    <name type="scientific">Streptomonospora algeriensis</name>
    <dbReference type="NCBI Taxonomy" id="995084"/>
    <lineage>
        <taxon>Bacteria</taxon>
        <taxon>Bacillati</taxon>
        <taxon>Actinomycetota</taxon>
        <taxon>Actinomycetes</taxon>
        <taxon>Streptosporangiales</taxon>
        <taxon>Nocardiopsidaceae</taxon>
        <taxon>Streptomonospora</taxon>
    </lineage>
</organism>
<evidence type="ECO:0000313" key="2">
    <source>
        <dbReference type="EMBL" id="MFD0802563.1"/>
    </source>
</evidence>
<feature type="compositionally biased region" description="Pro residues" evidence="1">
    <location>
        <begin position="105"/>
        <end position="116"/>
    </location>
</feature>
<gene>
    <name evidence="2" type="ORF">ACFQZU_14725</name>
</gene>
<feature type="compositionally biased region" description="Low complexity" evidence="1">
    <location>
        <begin position="95"/>
        <end position="104"/>
    </location>
</feature>
<keyword evidence="3" id="KW-1185">Reference proteome</keyword>